<keyword evidence="7" id="KW-1185">Reference proteome</keyword>
<dbReference type="GO" id="GO:0005737">
    <property type="term" value="C:cytoplasm"/>
    <property type="evidence" value="ECO:0007669"/>
    <property type="project" value="TreeGrafter"/>
</dbReference>
<dbReference type="AlphaFoldDB" id="A0A6G1IKD9"/>
<keyword evidence="1" id="KW-0863">Zinc-finger</keyword>
<reference evidence="6" key="1">
    <citation type="journal article" date="2020" name="Stud. Mycol.">
        <title>101 Dothideomycetes genomes: a test case for predicting lifestyles and emergence of pathogens.</title>
        <authorList>
            <person name="Haridas S."/>
            <person name="Albert R."/>
            <person name="Binder M."/>
            <person name="Bloem J."/>
            <person name="Labutti K."/>
            <person name="Salamov A."/>
            <person name="Andreopoulos B."/>
            <person name="Baker S."/>
            <person name="Barry K."/>
            <person name="Bills G."/>
            <person name="Bluhm B."/>
            <person name="Cannon C."/>
            <person name="Castanera R."/>
            <person name="Culley D."/>
            <person name="Daum C."/>
            <person name="Ezra D."/>
            <person name="Gonzalez J."/>
            <person name="Henrissat B."/>
            <person name="Kuo A."/>
            <person name="Liang C."/>
            <person name="Lipzen A."/>
            <person name="Lutzoni F."/>
            <person name="Magnuson J."/>
            <person name="Mondo S."/>
            <person name="Nolan M."/>
            <person name="Ohm R."/>
            <person name="Pangilinan J."/>
            <person name="Park H.-J."/>
            <person name="Ramirez L."/>
            <person name="Alfaro M."/>
            <person name="Sun H."/>
            <person name="Tritt A."/>
            <person name="Yoshinaga Y."/>
            <person name="Zwiers L.-H."/>
            <person name="Turgeon B."/>
            <person name="Goodwin S."/>
            <person name="Spatafora J."/>
            <person name="Crous P."/>
            <person name="Grigoriev I."/>
        </authorList>
    </citation>
    <scope>NUCLEOTIDE SEQUENCE</scope>
    <source>
        <strain evidence="6">CBS 122367</strain>
    </source>
</reference>
<evidence type="ECO:0000256" key="4">
    <source>
        <dbReference type="SAM" id="SignalP"/>
    </source>
</evidence>
<protein>
    <recommendedName>
        <fullName evidence="5">RING-type domain-containing protein</fullName>
    </recommendedName>
</protein>
<dbReference type="Proteomes" id="UP000799291">
    <property type="component" value="Unassembled WGS sequence"/>
</dbReference>
<feature type="region of interest" description="Disordered" evidence="2">
    <location>
        <begin position="288"/>
        <end position="319"/>
    </location>
</feature>
<feature type="transmembrane region" description="Helical" evidence="3">
    <location>
        <begin position="204"/>
        <end position="230"/>
    </location>
</feature>
<feature type="domain" description="RING-type" evidence="5">
    <location>
        <begin position="358"/>
        <end position="400"/>
    </location>
</feature>
<evidence type="ECO:0000256" key="2">
    <source>
        <dbReference type="SAM" id="MobiDB-lite"/>
    </source>
</evidence>
<feature type="chain" id="PRO_5026286397" description="RING-type domain-containing protein" evidence="4">
    <location>
        <begin position="25"/>
        <end position="545"/>
    </location>
</feature>
<proteinExistence type="predicted"/>
<dbReference type="InterPro" id="IPR001841">
    <property type="entry name" value="Znf_RING"/>
</dbReference>
<keyword evidence="1" id="KW-0862">Zinc</keyword>
<accession>A0A6G1IKD9</accession>
<feature type="region of interest" description="Disordered" evidence="2">
    <location>
        <begin position="172"/>
        <end position="198"/>
    </location>
</feature>
<dbReference type="SMART" id="SM00184">
    <property type="entry name" value="RING"/>
    <property type="match status" value="1"/>
</dbReference>
<dbReference type="Pfam" id="PF13639">
    <property type="entry name" value="zf-RING_2"/>
    <property type="match status" value="1"/>
</dbReference>
<evidence type="ECO:0000256" key="3">
    <source>
        <dbReference type="SAM" id="Phobius"/>
    </source>
</evidence>
<dbReference type="PROSITE" id="PS50089">
    <property type="entry name" value="ZF_RING_2"/>
    <property type="match status" value="1"/>
</dbReference>
<dbReference type="GO" id="GO:0061630">
    <property type="term" value="F:ubiquitin protein ligase activity"/>
    <property type="evidence" value="ECO:0007669"/>
    <property type="project" value="TreeGrafter"/>
</dbReference>
<dbReference type="PANTHER" id="PTHR22765:SF416">
    <property type="entry name" value="E3 UBIQUITIN-PROTEIN LIGASE GODZILLA"/>
    <property type="match status" value="1"/>
</dbReference>
<dbReference type="CDD" id="cd16454">
    <property type="entry name" value="RING-H2_PA-TM-RING"/>
    <property type="match status" value="1"/>
</dbReference>
<dbReference type="OrthoDB" id="8062037at2759"/>
<feature type="signal peptide" evidence="4">
    <location>
        <begin position="1"/>
        <end position="24"/>
    </location>
</feature>
<evidence type="ECO:0000313" key="6">
    <source>
        <dbReference type="EMBL" id="KAF2678411.1"/>
    </source>
</evidence>
<keyword evidence="4" id="KW-0732">Signal</keyword>
<evidence type="ECO:0000259" key="5">
    <source>
        <dbReference type="PROSITE" id="PS50089"/>
    </source>
</evidence>
<evidence type="ECO:0000256" key="1">
    <source>
        <dbReference type="PROSITE-ProRule" id="PRU00175"/>
    </source>
</evidence>
<dbReference type="Gene3D" id="3.30.40.10">
    <property type="entry name" value="Zinc/RING finger domain, C3HC4 (zinc finger)"/>
    <property type="match status" value="1"/>
</dbReference>
<dbReference type="SUPFAM" id="SSF57850">
    <property type="entry name" value="RING/U-box"/>
    <property type="match status" value="1"/>
</dbReference>
<name>A0A6G1IKD9_9PLEO</name>
<dbReference type="GO" id="GO:0008270">
    <property type="term" value="F:zinc ion binding"/>
    <property type="evidence" value="ECO:0007669"/>
    <property type="project" value="UniProtKB-KW"/>
</dbReference>
<gene>
    <name evidence="6" type="ORF">K458DRAFT_376713</name>
</gene>
<feature type="compositionally biased region" description="Low complexity" evidence="2">
    <location>
        <begin position="178"/>
        <end position="195"/>
    </location>
</feature>
<feature type="compositionally biased region" description="Polar residues" evidence="2">
    <location>
        <begin position="288"/>
        <end position="308"/>
    </location>
</feature>
<keyword evidence="3" id="KW-0472">Membrane</keyword>
<dbReference type="PANTHER" id="PTHR22765">
    <property type="entry name" value="RING FINGER AND PROTEASE ASSOCIATED DOMAIN-CONTAINING"/>
    <property type="match status" value="1"/>
</dbReference>
<dbReference type="InterPro" id="IPR013083">
    <property type="entry name" value="Znf_RING/FYVE/PHD"/>
</dbReference>
<feature type="region of interest" description="Disordered" evidence="2">
    <location>
        <begin position="408"/>
        <end position="436"/>
    </location>
</feature>
<keyword evidence="1" id="KW-0479">Metal-binding</keyword>
<feature type="region of interest" description="Disordered" evidence="2">
    <location>
        <begin position="497"/>
        <end position="545"/>
    </location>
</feature>
<evidence type="ECO:0000313" key="7">
    <source>
        <dbReference type="Proteomes" id="UP000799291"/>
    </source>
</evidence>
<organism evidence="6 7">
    <name type="scientific">Lentithecium fluviatile CBS 122367</name>
    <dbReference type="NCBI Taxonomy" id="1168545"/>
    <lineage>
        <taxon>Eukaryota</taxon>
        <taxon>Fungi</taxon>
        <taxon>Dikarya</taxon>
        <taxon>Ascomycota</taxon>
        <taxon>Pezizomycotina</taxon>
        <taxon>Dothideomycetes</taxon>
        <taxon>Pleosporomycetidae</taxon>
        <taxon>Pleosporales</taxon>
        <taxon>Massarineae</taxon>
        <taxon>Lentitheciaceae</taxon>
        <taxon>Lentithecium</taxon>
    </lineage>
</organism>
<dbReference type="EMBL" id="MU005612">
    <property type="protein sequence ID" value="KAF2678411.1"/>
    <property type="molecule type" value="Genomic_DNA"/>
</dbReference>
<keyword evidence="3" id="KW-0812">Transmembrane</keyword>
<dbReference type="InterPro" id="IPR051826">
    <property type="entry name" value="E3_ubiquitin-ligase_domain"/>
</dbReference>
<dbReference type="GO" id="GO:0006511">
    <property type="term" value="P:ubiquitin-dependent protein catabolic process"/>
    <property type="evidence" value="ECO:0007669"/>
    <property type="project" value="TreeGrafter"/>
</dbReference>
<keyword evidence="3" id="KW-1133">Transmembrane helix</keyword>
<sequence length="545" mass="58727">MPESMLSRWQLTCALLATVQVASASIEASNKSTTEFDYAGQLILQSSDGNNLTELVPLSMDAAQRTIDGVLYLATDSTYNNISDGEIAYISCDDNDYKGNIQANDVLQNVYSKADIQGAIFYSTWSSSCVYADVTAQLQSFPMYSMNSTSDSQKVLDQLSDRSTSAQFSVQVARAGSTNNHDGQQTTQNGQGQNNPLGPSPSTAVAMIILYSITGIITALFLVIIVTGAVRAHRHPDRYGPRDVLGRPRQSRARGLGRAILDTIPIVKFGQTEPPKPADVELGSTSEARAVNTTNAETDTPNAQPGTTETREVPTIETPPNTTAEPHAGMESGISAAQPVVVGAAATHTDPSDGGLGCSICTEDFEKGQDIRVLPCNHKFHPDCVDPWLLNVSGTCPLCRVDLRPVNSHSSADEDGGDPDHLAPPLQSDTDVSHRRRSVMRDILSFRSRPEASADERISALRRLREQRAAMRSLEGVNAAAGAEDVARRRSRRISTRLSGVFGGRRRGGREDSPAAGESEGSVTRRDEADPSNEPTRPAEDRDQR</sequence>